<dbReference type="VEuPathDB" id="FungiDB:PYU1_G004773"/>
<evidence type="ECO:0000256" key="1">
    <source>
        <dbReference type="SAM" id="MobiDB-lite"/>
    </source>
</evidence>
<evidence type="ECO:0000313" key="3">
    <source>
        <dbReference type="Proteomes" id="UP000019132"/>
    </source>
</evidence>
<reference evidence="3" key="1">
    <citation type="journal article" date="2010" name="Genome Biol.">
        <title>Genome sequence of the necrotrophic plant pathogen Pythium ultimum reveals original pathogenicity mechanisms and effector repertoire.</title>
        <authorList>
            <person name="Levesque C.A."/>
            <person name="Brouwer H."/>
            <person name="Cano L."/>
            <person name="Hamilton J.P."/>
            <person name="Holt C."/>
            <person name="Huitema E."/>
            <person name="Raffaele S."/>
            <person name="Robideau G.P."/>
            <person name="Thines M."/>
            <person name="Win J."/>
            <person name="Zerillo M.M."/>
            <person name="Beakes G.W."/>
            <person name="Boore J.L."/>
            <person name="Busam D."/>
            <person name="Dumas B."/>
            <person name="Ferriera S."/>
            <person name="Fuerstenberg S.I."/>
            <person name="Gachon C.M."/>
            <person name="Gaulin E."/>
            <person name="Govers F."/>
            <person name="Grenville-Briggs L."/>
            <person name="Horner N."/>
            <person name="Hostetler J."/>
            <person name="Jiang R.H."/>
            <person name="Johnson J."/>
            <person name="Krajaejun T."/>
            <person name="Lin H."/>
            <person name="Meijer H.J."/>
            <person name="Moore B."/>
            <person name="Morris P."/>
            <person name="Phuntmart V."/>
            <person name="Puiu D."/>
            <person name="Shetty J."/>
            <person name="Stajich J.E."/>
            <person name="Tripathy S."/>
            <person name="Wawra S."/>
            <person name="van West P."/>
            <person name="Whitty B.R."/>
            <person name="Coutinho P.M."/>
            <person name="Henrissat B."/>
            <person name="Martin F."/>
            <person name="Thomas P.D."/>
            <person name="Tyler B.M."/>
            <person name="De Vries R.P."/>
            <person name="Kamoun S."/>
            <person name="Yandell M."/>
            <person name="Tisserat N."/>
            <person name="Buell C.R."/>
        </authorList>
    </citation>
    <scope>NUCLEOTIDE SEQUENCE</scope>
    <source>
        <strain evidence="3">DAOM:BR144</strain>
    </source>
</reference>
<dbReference type="OMA" id="RCDVFHR"/>
<dbReference type="Proteomes" id="UP000019132">
    <property type="component" value="Unassembled WGS sequence"/>
</dbReference>
<dbReference type="InParanoid" id="K3WIJ2"/>
<keyword evidence="3" id="KW-1185">Reference proteome</keyword>
<name>K3WIJ2_GLOUD</name>
<reference evidence="3" key="2">
    <citation type="submission" date="2010-04" db="EMBL/GenBank/DDBJ databases">
        <authorList>
            <person name="Buell R."/>
            <person name="Hamilton J."/>
            <person name="Hostetler J."/>
        </authorList>
    </citation>
    <scope>NUCLEOTIDE SEQUENCE [LARGE SCALE GENOMIC DNA]</scope>
    <source>
        <strain evidence="3">DAOM:BR144</strain>
    </source>
</reference>
<evidence type="ECO:0008006" key="4">
    <source>
        <dbReference type="Google" id="ProtNLM"/>
    </source>
</evidence>
<dbReference type="HOGENOM" id="CLU_718631_0_0_1"/>
<proteinExistence type="predicted"/>
<dbReference type="PANTHER" id="PTHR12459">
    <property type="entry name" value="TRANSMEMBRANE PROTEIN 135-RELATED"/>
    <property type="match status" value="1"/>
</dbReference>
<dbReference type="eggNOG" id="ENOG502S9Z3">
    <property type="taxonomic scope" value="Eukaryota"/>
</dbReference>
<dbReference type="InterPro" id="IPR026749">
    <property type="entry name" value="Tmem135"/>
</dbReference>
<evidence type="ECO:0000313" key="2">
    <source>
        <dbReference type="EnsemblProtists" id="PYU1_T004784"/>
    </source>
</evidence>
<organism evidence="2 3">
    <name type="scientific">Globisporangium ultimum (strain ATCC 200006 / CBS 805.95 / DAOM BR144)</name>
    <name type="common">Pythium ultimum</name>
    <dbReference type="NCBI Taxonomy" id="431595"/>
    <lineage>
        <taxon>Eukaryota</taxon>
        <taxon>Sar</taxon>
        <taxon>Stramenopiles</taxon>
        <taxon>Oomycota</taxon>
        <taxon>Peronosporomycetes</taxon>
        <taxon>Pythiales</taxon>
        <taxon>Pythiaceae</taxon>
        <taxon>Globisporangium</taxon>
    </lineage>
</organism>
<dbReference type="PANTHER" id="PTHR12459:SF15">
    <property type="entry name" value="TRANSMEMBRANE PROTEIN 135"/>
    <property type="match status" value="1"/>
</dbReference>
<protein>
    <recommendedName>
        <fullName evidence="4">Transmembrane protein 135 N-terminal domain-containing protein</fullName>
    </recommendedName>
</protein>
<dbReference type="EMBL" id="GL376631">
    <property type="status" value="NOT_ANNOTATED_CDS"/>
    <property type="molecule type" value="Genomic_DNA"/>
</dbReference>
<reference evidence="2" key="3">
    <citation type="submission" date="2015-02" db="UniProtKB">
        <authorList>
            <consortium name="EnsemblProtists"/>
        </authorList>
    </citation>
    <scope>IDENTIFICATION</scope>
    <source>
        <strain evidence="2">DAOM BR144</strain>
    </source>
</reference>
<accession>K3WIJ2</accession>
<sequence length="379" mass="41909">MVLSVDMLQHAALGALVSGGGIAAAQCLLARKLQQPSSFALAVGSFVGVFRFLESWGRDSNDKQQDEHDGANSSRAAAVAAIVALFLLEGDRKRIVLSYAAIEAMLALSREHTALADVKYIEVLLGIPVYTQIIHTWVCNSDLLTKAELGVFDGPCALRHSVLQRMRDEIPTGKLLSRCDVFHRGETCSQFHSGYFVKGMKRAARIHIPIYLFSAVLMKYKQWLWGPRPDIVKIAIQYLRTCASLTLVYQIPFFSSCYIPSNHHRAVVILAGMSGSLSMFVEHARRRGTVLKAVAIYSLCSAAVHAARLLKLTPAMTKSLQYALFSASIAVIFQQPEKQSKTIMNHLFGYDVSARTKRDRAPRRRSTVDHAPTSDEEDA</sequence>
<dbReference type="AlphaFoldDB" id="K3WIJ2"/>
<dbReference type="EnsemblProtists" id="PYU1_T004784">
    <property type="protein sequence ID" value="PYU1_T004784"/>
    <property type="gene ID" value="PYU1_G004773"/>
</dbReference>
<feature type="region of interest" description="Disordered" evidence="1">
    <location>
        <begin position="358"/>
        <end position="379"/>
    </location>
</feature>